<evidence type="ECO:0000313" key="3">
    <source>
        <dbReference type="Proteomes" id="UP000770661"/>
    </source>
</evidence>
<gene>
    <name evidence="2" type="ORF">GWK47_012752</name>
</gene>
<protein>
    <submittedName>
        <fullName evidence="2">Uncharacterized protein</fullName>
    </submittedName>
</protein>
<evidence type="ECO:0000256" key="1">
    <source>
        <dbReference type="ARBA" id="ARBA00010422"/>
    </source>
</evidence>
<dbReference type="OrthoDB" id="6381246at2759"/>
<comment type="similarity">
    <text evidence="1">Belongs to the GSK-3-binding protein family.</text>
</comment>
<comment type="caution">
    <text evidence="2">The sequence shown here is derived from an EMBL/GenBank/DDBJ whole genome shotgun (WGS) entry which is preliminary data.</text>
</comment>
<dbReference type="EMBL" id="JACEEZ010020032">
    <property type="protein sequence ID" value="KAG0715080.1"/>
    <property type="molecule type" value="Genomic_DNA"/>
</dbReference>
<reference evidence="2" key="1">
    <citation type="submission" date="2020-07" db="EMBL/GenBank/DDBJ databases">
        <title>The High-quality genome of the commercially important snow crab, Chionoecetes opilio.</title>
        <authorList>
            <person name="Jeong J.-H."/>
            <person name="Ryu S."/>
        </authorList>
    </citation>
    <scope>NUCLEOTIDE SEQUENCE</scope>
    <source>
        <strain evidence="2">MADBK_172401_WGS</strain>
        <tissue evidence="2">Digestive gland</tissue>
    </source>
</reference>
<name>A0A8J5CLP2_CHIOP</name>
<dbReference type="PANTHER" id="PTHR35154:SF3">
    <property type="entry name" value="GBP PROTEIN"/>
    <property type="match status" value="1"/>
</dbReference>
<proteinExistence type="inferred from homology"/>
<sequence length="176" mass="19985">MQPQPKQTAESHSPSEFSRERLCSQALFTYTISSKMPSKEDLCFLSEAKATTTQDFLSRDIDDLVLEIKENLRLKSRPAHLSGGKAKTRASPYSVPSRTESKCGCCEGRRCIRRGLAARRSSDDPYEALQELLKDGDLIKEAVRRLQLGLSPKQRVYYDSDDELRTPPYPFDHIEV</sequence>
<dbReference type="AlphaFoldDB" id="A0A8J5CLP2"/>
<accession>A0A8J5CLP2</accession>
<dbReference type="Pfam" id="PF05350">
    <property type="entry name" value="GSK-3_bind"/>
    <property type="match status" value="1"/>
</dbReference>
<dbReference type="InterPro" id="IPR008014">
    <property type="entry name" value="GSK3-bd"/>
</dbReference>
<dbReference type="GO" id="GO:0005737">
    <property type="term" value="C:cytoplasm"/>
    <property type="evidence" value="ECO:0007669"/>
    <property type="project" value="TreeGrafter"/>
</dbReference>
<organism evidence="2 3">
    <name type="scientific">Chionoecetes opilio</name>
    <name type="common">Atlantic snow crab</name>
    <name type="synonym">Cancer opilio</name>
    <dbReference type="NCBI Taxonomy" id="41210"/>
    <lineage>
        <taxon>Eukaryota</taxon>
        <taxon>Metazoa</taxon>
        <taxon>Ecdysozoa</taxon>
        <taxon>Arthropoda</taxon>
        <taxon>Crustacea</taxon>
        <taxon>Multicrustacea</taxon>
        <taxon>Malacostraca</taxon>
        <taxon>Eumalacostraca</taxon>
        <taxon>Eucarida</taxon>
        <taxon>Decapoda</taxon>
        <taxon>Pleocyemata</taxon>
        <taxon>Brachyura</taxon>
        <taxon>Eubrachyura</taxon>
        <taxon>Majoidea</taxon>
        <taxon>Majidae</taxon>
        <taxon>Chionoecetes</taxon>
    </lineage>
</organism>
<dbReference type="Proteomes" id="UP000770661">
    <property type="component" value="Unassembled WGS sequence"/>
</dbReference>
<keyword evidence="3" id="KW-1185">Reference proteome</keyword>
<evidence type="ECO:0000313" key="2">
    <source>
        <dbReference type="EMBL" id="KAG0715080.1"/>
    </source>
</evidence>
<dbReference type="PANTHER" id="PTHR35154">
    <property type="entry name" value="GBP PROTEIN"/>
    <property type="match status" value="1"/>
</dbReference>